<dbReference type="InterPro" id="IPR050626">
    <property type="entry name" value="Peptidase_M16"/>
</dbReference>
<feature type="domain" description="Peptidase M16 N-terminal" evidence="7">
    <location>
        <begin position="56"/>
        <end position="169"/>
    </location>
</feature>
<dbReference type="InterPro" id="IPR007863">
    <property type="entry name" value="Peptidase_M16_C"/>
</dbReference>
<accession>A0A6M8SRL2</accession>
<dbReference type="GO" id="GO:0046872">
    <property type="term" value="F:metal ion binding"/>
    <property type="evidence" value="ECO:0007669"/>
    <property type="project" value="InterPro"/>
</dbReference>
<dbReference type="Proteomes" id="UP000504844">
    <property type="component" value="Chromosome"/>
</dbReference>
<evidence type="ECO:0000313" key="9">
    <source>
        <dbReference type="EMBL" id="QKJ66738.1"/>
    </source>
</evidence>
<dbReference type="SUPFAM" id="SSF63411">
    <property type="entry name" value="LuxS/MPP-like metallohydrolase"/>
    <property type="match status" value="3"/>
</dbReference>
<keyword evidence="4" id="KW-0862">Zinc</keyword>
<dbReference type="Pfam" id="PF00675">
    <property type="entry name" value="Peptidase_M16"/>
    <property type="match status" value="1"/>
</dbReference>
<dbReference type="KEGG" id="dee:HQN60_08510"/>
<dbReference type="GO" id="GO:0008237">
    <property type="term" value="F:metallopeptidase activity"/>
    <property type="evidence" value="ECO:0007669"/>
    <property type="project" value="UniProtKB-KW"/>
</dbReference>
<evidence type="ECO:0000259" key="7">
    <source>
        <dbReference type="Pfam" id="PF00675"/>
    </source>
</evidence>
<keyword evidence="3" id="KW-0378">Hydrolase</keyword>
<evidence type="ECO:0000256" key="2">
    <source>
        <dbReference type="ARBA" id="ARBA00022670"/>
    </source>
</evidence>
<proteinExistence type="inferred from homology"/>
<dbReference type="GO" id="GO:0006508">
    <property type="term" value="P:proteolysis"/>
    <property type="evidence" value="ECO:0007669"/>
    <property type="project" value="UniProtKB-KW"/>
</dbReference>
<keyword evidence="5" id="KW-0482">Metalloprotease</keyword>
<feature type="domain" description="Peptidase M16 C-terminal" evidence="8">
    <location>
        <begin position="205"/>
        <end position="379"/>
    </location>
</feature>
<keyword evidence="10" id="KW-1185">Reference proteome</keyword>
<evidence type="ECO:0000256" key="3">
    <source>
        <dbReference type="ARBA" id="ARBA00022801"/>
    </source>
</evidence>
<evidence type="ECO:0000313" key="10">
    <source>
        <dbReference type="Proteomes" id="UP000504844"/>
    </source>
</evidence>
<evidence type="ECO:0000256" key="6">
    <source>
        <dbReference type="SAM" id="SignalP"/>
    </source>
</evidence>
<dbReference type="InterPro" id="IPR011765">
    <property type="entry name" value="Pept_M16_N"/>
</dbReference>
<evidence type="ECO:0000256" key="5">
    <source>
        <dbReference type="ARBA" id="ARBA00023049"/>
    </source>
</evidence>
<dbReference type="PANTHER" id="PTHR43690:SF17">
    <property type="entry name" value="PROTEIN YHJJ"/>
    <property type="match status" value="1"/>
</dbReference>
<sequence length="935" mass="103686">MKKTNLLFIALFSVASLAGAVEKLPLIPHLHPSVIQGQLPNGLRYLIKPIAPQAGQASEVELRLLVNSGSLSEAKDERGVAHLIEHMAFRQTKNFGKDEVKGFFNSNGMRWGNDSNGYTNIESTNYFFKVKPEALDRGLQLMADWANGDIVFDPEELKTERQVVLDELNLRKGDSVNWQSFYSVLIPDAPHLENMPIGFEENVRDLSPERIEALYRKLYQPQKMTLVIAGDVPKNIEQTIKTLFAKAPMGDQVSQYPALPLTPKVRSYRGNPWPQDELAVSWGFMQSPISDARQVQLQKIAMLALSQRLSKMSTLENEPFASASMADWSGSIGRESYLILNAVVREQNPGATLTQMYREIRRAREFGLTAAEVKEAIDTYVLAMKSIPATNEVWANSLTGSAKMGVAELYVAEQKAIFDPATITPQAVNAALLQILTTPDQVAILIGKPATKAAKDDYYSWHDDKLNAMIAAVETETLQAPTAVVVKPLLVTEPQRGKVVQTKTENGATVWTLSNGVQVLVRQQRLPDERIGINGRFAGGALALPKEWGFVSQMLPKYMATAGAGDLTSAEIGQAVRNEELQFQPMFETAQHGFGGIAAERSLKPLMQLIYLSLAQPRSDDAARINSADLAMSGYWPNGPGFLQNLYGAGWPYRVWGSLSDFEITTEKLDQLRDQLYGNPAQLRIVLTGVTDMAQAKDLVERYIASIPPAKPTAVTLLPSKIEPKVQSLSSTVLSERLKESLKTFTFRDDKYTVWSVALDGVESNTQNGFLQEGLNDVIKQRLYRTLREQAGDSYGVHTRGEMSPYYGPTLGFEYSVSREKCGEALVLAAQELRKLSQHSVTDVELKAMHELLQNGLDSAPKYPFGYAYLQMFHWVNNQDLSWVNPKPEQILTRANVDAAAKSWFVPEKWIVAADACKTLPDLTVLDQTVTAASH</sequence>
<keyword evidence="6" id="KW-0732">Signal</keyword>
<dbReference type="RefSeq" id="WP_173533242.1">
    <property type="nucleotide sequence ID" value="NZ_CP054143.1"/>
</dbReference>
<organism evidence="9 10">
    <name type="scientific">Deefgea piscis</name>
    <dbReference type="NCBI Taxonomy" id="2739061"/>
    <lineage>
        <taxon>Bacteria</taxon>
        <taxon>Pseudomonadati</taxon>
        <taxon>Pseudomonadota</taxon>
        <taxon>Betaproteobacteria</taxon>
        <taxon>Neisseriales</taxon>
        <taxon>Chitinibacteraceae</taxon>
        <taxon>Deefgea</taxon>
    </lineage>
</organism>
<evidence type="ECO:0000259" key="8">
    <source>
        <dbReference type="Pfam" id="PF05193"/>
    </source>
</evidence>
<name>A0A6M8SRL2_9NEIS</name>
<dbReference type="EMBL" id="CP054143">
    <property type="protein sequence ID" value="QKJ66738.1"/>
    <property type="molecule type" value="Genomic_DNA"/>
</dbReference>
<keyword evidence="2" id="KW-0645">Protease</keyword>
<dbReference type="AlphaFoldDB" id="A0A6M8SRL2"/>
<reference evidence="9 10" key="1">
    <citation type="submission" date="2020-05" db="EMBL/GenBank/DDBJ databases">
        <title>Complete genome sequence of Deefgea sp. D17.</title>
        <authorList>
            <person name="Bae J.-W."/>
            <person name="Han J.E."/>
        </authorList>
    </citation>
    <scope>NUCLEOTIDE SEQUENCE [LARGE SCALE GENOMIC DNA]</scope>
    <source>
        <strain evidence="9 10">D17</strain>
    </source>
</reference>
<protein>
    <submittedName>
        <fullName evidence="9">Insulinase family protein</fullName>
    </submittedName>
</protein>
<dbReference type="InterPro" id="IPR011249">
    <property type="entry name" value="Metalloenz_LuxS/M16"/>
</dbReference>
<evidence type="ECO:0000256" key="1">
    <source>
        <dbReference type="ARBA" id="ARBA00007261"/>
    </source>
</evidence>
<feature type="signal peptide" evidence="6">
    <location>
        <begin position="1"/>
        <end position="20"/>
    </location>
</feature>
<gene>
    <name evidence="9" type="ORF">HQN60_08510</name>
</gene>
<feature type="chain" id="PRO_5027019382" evidence="6">
    <location>
        <begin position="21"/>
        <end position="935"/>
    </location>
</feature>
<dbReference type="PANTHER" id="PTHR43690">
    <property type="entry name" value="NARDILYSIN"/>
    <property type="match status" value="1"/>
</dbReference>
<dbReference type="Pfam" id="PF05193">
    <property type="entry name" value="Peptidase_M16_C"/>
    <property type="match status" value="2"/>
</dbReference>
<comment type="similarity">
    <text evidence="1">Belongs to the peptidase M16 family.</text>
</comment>
<dbReference type="Gene3D" id="3.30.830.10">
    <property type="entry name" value="Metalloenzyme, LuxS/M16 peptidase-like"/>
    <property type="match status" value="4"/>
</dbReference>
<feature type="domain" description="Peptidase M16 C-terminal" evidence="8">
    <location>
        <begin position="664"/>
        <end position="848"/>
    </location>
</feature>
<evidence type="ECO:0000256" key="4">
    <source>
        <dbReference type="ARBA" id="ARBA00022833"/>
    </source>
</evidence>